<keyword evidence="3" id="KW-1185">Reference proteome</keyword>
<evidence type="ECO:0000313" key="3">
    <source>
        <dbReference type="Proteomes" id="UP000823588"/>
    </source>
</evidence>
<dbReference type="RefSeq" id="WP_209482481.1">
    <property type="nucleotide sequence ID" value="NZ_JAGGKQ010000001.1"/>
</dbReference>
<name>A0A8T4G9K1_9EURY</name>
<dbReference type="Proteomes" id="UP000823588">
    <property type="component" value="Unassembled WGS sequence"/>
</dbReference>
<protein>
    <submittedName>
        <fullName evidence="2">Uncharacterized protein YqgC (DUF456 family)</fullName>
    </submittedName>
</protein>
<gene>
    <name evidence="2" type="ORF">J2751_000077</name>
</gene>
<dbReference type="AlphaFoldDB" id="A0A8T4G9K1"/>
<keyword evidence="1" id="KW-1133">Transmembrane helix</keyword>
<evidence type="ECO:0000313" key="2">
    <source>
        <dbReference type="EMBL" id="MBP1921094.1"/>
    </source>
</evidence>
<dbReference type="EMBL" id="JAGGKQ010000001">
    <property type="protein sequence ID" value="MBP1921094.1"/>
    <property type="molecule type" value="Genomic_DNA"/>
</dbReference>
<feature type="transmembrane region" description="Helical" evidence="1">
    <location>
        <begin position="42"/>
        <end position="64"/>
    </location>
</feature>
<sequence length="86" mass="9288">MRAILFLVVGVIGLVEALVPGVVVSAFTRIAYRDAEDAEARPWFRTVVRIEGAVLVLVGLVGLFRTARSAGSDDERSESVEPESND</sequence>
<keyword evidence="1" id="KW-0472">Membrane</keyword>
<comment type="caution">
    <text evidence="2">The sequence shown here is derived from an EMBL/GenBank/DDBJ whole genome shotgun (WGS) entry which is preliminary data.</text>
</comment>
<proteinExistence type="predicted"/>
<reference evidence="2" key="1">
    <citation type="submission" date="2021-03" db="EMBL/GenBank/DDBJ databases">
        <title>Genomic Encyclopedia of Type Strains, Phase IV (KMG-IV): sequencing the most valuable type-strain genomes for metagenomic binning, comparative biology and taxonomic classification.</title>
        <authorList>
            <person name="Goeker M."/>
        </authorList>
    </citation>
    <scope>NUCLEOTIDE SEQUENCE</scope>
    <source>
        <strain evidence="2">DSM 23564</strain>
    </source>
</reference>
<dbReference type="OrthoDB" id="260081at2157"/>
<evidence type="ECO:0000256" key="1">
    <source>
        <dbReference type="SAM" id="Phobius"/>
    </source>
</evidence>
<keyword evidence="1" id="KW-0812">Transmembrane</keyword>
<organism evidence="2 3">
    <name type="scientific">Halorubrum alkaliphilum</name>
    <dbReference type="NCBI Taxonomy" id="261290"/>
    <lineage>
        <taxon>Archaea</taxon>
        <taxon>Methanobacteriati</taxon>
        <taxon>Methanobacteriota</taxon>
        <taxon>Stenosarchaea group</taxon>
        <taxon>Halobacteria</taxon>
        <taxon>Halobacteriales</taxon>
        <taxon>Haloferacaceae</taxon>
        <taxon>Halorubrum</taxon>
    </lineage>
</organism>
<accession>A0A8T4G9K1</accession>